<keyword evidence="2" id="KW-1185">Reference proteome</keyword>
<reference evidence="1 2" key="1">
    <citation type="submission" date="2018-06" db="EMBL/GenBank/DDBJ databases">
        <title>Comparative genomics reveals the genomic features of Rhizophagus irregularis, R. cerebriforme, R. diaphanum and Gigaspora rosea, and their symbiotic lifestyle signature.</title>
        <authorList>
            <person name="Morin E."/>
            <person name="San Clemente H."/>
            <person name="Chen E.C.H."/>
            <person name="De La Providencia I."/>
            <person name="Hainaut M."/>
            <person name="Kuo A."/>
            <person name="Kohler A."/>
            <person name="Murat C."/>
            <person name="Tang N."/>
            <person name="Roy S."/>
            <person name="Loubradou J."/>
            <person name="Henrissat B."/>
            <person name="Grigoriev I.V."/>
            <person name="Corradi N."/>
            <person name="Roux C."/>
            <person name="Martin F.M."/>
        </authorList>
    </citation>
    <scope>NUCLEOTIDE SEQUENCE [LARGE SCALE GENOMIC DNA]</scope>
    <source>
        <strain evidence="1 2">DAOM 227022</strain>
    </source>
</reference>
<organism evidence="1 2">
    <name type="scientific">Glomus cerebriforme</name>
    <dbReference type="NCBI Taxonomy" id="658196"/>
    <lineage>
        <taxon>Eukaryota</taxon>
        <taxon>Fungi</taxon>
        <taxon>Fungi incertae sedis</taxon>
        <taxon>Mucoromycota</taxon>
        <taxon>Glomeromycotina</taxon>
        <taxon>Glomeromycetes</taxon>
        <taxon>Glomerales</taxon>
        <taxon>Glomeraceae</taxon>
        <taxon>Glomus</taxon>
    </lineage>
</organism>
<sequence length="134" mass="15471">MSTTAVCTSCSQLKSLSDFTGFRIKDTIKQYRTCNSCHVKPSQRKKNTKKRSYEDTNSLEIVKEDTDSLEVVKITNFFDFIMQLLSIYTTQLKNEKNMPSFHFECKVDISTLNNSAKKVADYLVELIEKADEFL</sequence>
<gene>
    <name evidence="1" type="ORF">C1645_833190</name>
</gene>
<dbReference type="OrthoDB" id="2343095at2759"/>
<proteinExistence type="predicted"/>
<protein>
    <submittedName>
        <fullName evidence="1">Uncharacterized protein</fullName>
    </submittedName>
</protein>
<name>A0A397SMI3_9GLOM</name>
<dbReference type="AlphaFoldDB" id="A0A397SMI3"/>
<evidence type="ECO:0000313" key="1">
    <source>
        <dbReference type="EMBL" id="RIA83824.1"/>
    </source>
</evidence>
<evidence type="ECO:0000313" key="2">
    <source>
        <dbReference type="Proteomes" id="UP000265703"/>
    </source>
</evidence>
<comment type="caution">
    <text evidence="1">The sequence shown here is derived from an EMBL/GenBank/DDBJ whole genome shotgun (WGS) entry which is preliminary data.</text>
</comment>
<dbReference type="EMBL" id="QKYT01000539">
    <property type="protein sequence ID" value="RIA83824.1"/>
    <property type="molecule type" value="Genomic_DNA"/>
</dbReference>
<dbReference type="Proteomes" id="UP000265703">
    <property type="component" value="Unassembled WGS sequence"/>
</dbReference>
<accession>A0A397SMI3</accession>